<name>A0A0F9U8S1_9ZZZZ</name>
<gene>
    <name evidence="3" type="ORF">LCGC14_0295670</name>
</gene>
<proteinExistence type="predicted"/>
<evidence type="ECO:0000256" key="2">
    <source>
        <dbReference type="SAM" id="Phobius"/>
    </source>
</evidence>
<feature type="transmembrane region" description="Helical" evidence="2">
    <location>
        <begin position="35"/>
        <end position="56"/>
    </location>
</feature>
<comment type="caution">
    <text evidence="3">The sequence shown here is derived from an EMBL/GenBank/DDBJ whole genome shotgun (WGS) entry which is preliminary data.</text>
</comment>
<feature type="transmembrane region" description="Helical" evidence="2">
    <location>
        <begin position="533"/>
        <end position="558"/>
    </location>
</feature>
<feature type="transmembrane region" description="Helical" evidence="2">
    <location>
        <begin position="368"/>
        <end position="388"/>
    </location>
</feature>
<evidence type="ECO:0000256" key="1">
    <source>
        <dbReference type="SAM" id="MobiDB-lite"/>
    </source>
</evidence>
<dbReference type="EMBL" id="LAZR01000180">
    <property type="protein sequence ID" value="KKN83742.1"/>
    <property type="molecule type" value="Genomic_DNA"/>
</dbReference>
<keyword evidence="2" id="KW-1133">Transmembrane helix</keyword>
<sequence length="615" mass="67034">MADEQHEVRQVSWTEVFSFTQIFKSRKLAMHPSKLVLALALIALVCLGGCLFDLIWSIGGSYVNTADDEIAAFTSMRTETFDKMMERWKSKRVQNAADLWGQWATQAARPTILPGRLPDGPVENLLSKKLRDVGDGKPVQQPDLKKAMEEGTWRSLLSDAKNAFGKSMAQAHRLLADSYSEAPDKAEDATGDPEKLAKKLEGIETNYEACLQSLVALEQAFDRRAKDIRGERIFASFIDFQTACVQNAIYSITHGNLTGGLKQLVTSRQAPKAESPLDGTPLAFPVYEDKAGFLYYVMMSFHGLRWLFVHHLVFGLIFGVYVLSLWALLGGAIYRIAALHAAREEKTSIGQALRFSAGKFLSFLMSPVIPLAIILLIGAMMALAGLIANAMGAGALVMGVLFFLAVLGGLVIAFLLFGLVGGASLMYPTIAVEGSDSFDAMSRSYSYIFNRPWRAGVYAVSALVHGTVCYLFVRLFAFVALKATHLGVETGVWAGGRTIAGASDKLDVMWPTPSFEAFHAPMNTAAMSTMETLGAYAIAVWVYIVIGVVAAFLISYFISASTVTYFLLRRHVDATDLDDVFVDETEEEEFPADAPAEDTASAPADQPAPEGEPSE</sequence>
<keyword evidence="2" id="KW-0812">Transmembrane</keyword>
<feature type="transmembrane region" description="Helical" evidence="2">
    <location>
        <begin position="306"/>
        <end position="329"/>
    </location>
</feature>
<feature type="compositionally biased region" description="Acidic residues" evidence="1">
    <location>
        <begin position="582"/>
        <end position="591"/>
    </location>
</feature>
<reference evidence="3" key="1">
    <citation type="journal article" date="2015" name="Nature">
        <title>Complex archaea that bridge the gap between prokaryotes and eukaryotes.</title>
        <authorList>
            <person name="Spang A."/>
            <person name="Saw J.H."/>
            <person name="Jorgensen S.L."/>
            <person name="Zaremba-Niedzwiedzka K."/>
            <person name="Martijn J."/>
            <person name="Lind A.E."/>
            <person name="van Eijk R."/>
            <person name="Schleper C."/>
            <person name="Guy L."/>
            <person name="Ettema T.J."/>
        </authorList>
    </citation>
    <scope>NUCLEOTIDE SEQUENCE</scope>
</reference>
<evidence type="ECO:0000313" key="3">
    <source>
        <dbReference type="EMBL" id="KKN83742.1"/>
    </source>
</evidence>
<dbReference type="AlphaFoldDB" id="A0A0F9U8S1"/>
<feature type="transmembrane region" description="Helical" evidence="2">
    <location>
        <begin position="455"/>
        <end position="473"/>
    </location>
</feature>
<organism evidence="3">
    <name type="scientific">marine sediment metagenome</name>
    <dbReference type="NCBI Taxonomy" id="412755"/>
    <lineage>
        <taxon>unclassified sequences</taxon>
        <taxon>metagenomes</taxon>
        <taxon>ecological metagenomes</taxon>
    </lineage>
</organism>
<feature type="transmembrane region" description="Helical" evidence="2">
    <location>
        <begin position="395"/>
        <end position="420"/>
    </location>
</feature>
<protein>
    <submittedName>
        <fullName evidence="3">Uncharacterized protein</fullName>
    </submittedName>
</protein>
<feature type="region of interest" description="Disordered" evidence="1">
    <location>
        <begin position="582"/>
        <end position="615"/>
    </location>
</feature>
<keyword evidence="2" id="KW-0472">Membrane</keyword>
<accession>A0A0F9U8S1</accession>